<keyword evidence="3 6" id="KW-1133">Transmembrane helix</keyword>
<protein>
    <submittedName>
        <fullName evidence="8">Energy transducer TonB</fullName>
    </submittedName>
</protein>
<dbReference type="EMBL" id="QFPX01000006">
    <property type="protein sequence ID" value="PZQ55481.1"/>
    <property type="molecule type" value="Genomic_DNA"/>
</dbReference>
<evidence type="ECO:0000256" key="3">
    <source>
        <dbReference type="ARBA" id="ARBA00022989"/>
    </source>
</evidence>
<dbReference type="GO" id="GO:0016020">
    <property type="term" value="C:membrane"/>
    <property type="evidence" value="ECO:0007669"/>
    <property type="project" value="UniProtKB-SubCell"/>
</dbReference>
<evidence type="ECO:0000256" key="2">
    <source>
        <dbReference type="ARBA" id="ARBA00022692"/>
    </source>
</evidence>
<dbReference type="Proteomes" id="UP000249082">
    <property type="component" value="Unassembled WGS sequence"/>
</dbReference>
<reference evidence="8 9" key="1">
    <citation type="submission" date="2017-08" db="EMBL/GenBank/DDBJ databases">
        <title>Infants hospitalized years apart are colonized by the same room-sourced microbial strains.</title>
        <authorList>
            <person name="Brooks B."/>
            <person name="Olm M.R."/>
            <person name="Firek B.A."/>
            <person name="Baker R."/>
            <person name="Thomas B.C."/>
            <person name="Morowitz M.J."/>
            <person name="Banfield J.F."/>
        </authorList>
    </citation>
    <scope>NUCLEOTIDE SEQUENCE [LARGE SCALE GENOMIC DNA]</scope>
    <source>
        <strain evidence="8">S2_005_002_R2_33</strain>
    </source>
</reference>
<feature type="domain" description="TonB C-terminal" evidence="7">
    <location>
        <begin position="165"/>
        <end position="235"/>
    </location>
</feature>
<comment type="subcellular location">
    <subcellularLocation>
        <location evidence="1">Membrane</location>
        <topology evidence="1">Single-pass membrane protein</topology>
    </subcellularLocation>
</comment>
<feature type="compositionally biased region" description="Gly residues" evidence="5">
    <location>
        <begin position="124"/>
        <end position="148"/>
    </location>
</feature>
<dbReference type="Pfam" id="PF03544">
    <property type="entry name" value="TonB_C"/>
    <property type="match status" value="1"/>
</dbReference>
<dbReference type="NCBIfam" id="TIGR01352">
    <property type="entry name" value="tonB_Cterm"/>
    <property type="match status" value="1"/>
</dbReference>
<evidence type="ECO:0000313" key="9">
    <source>
        <dbReference type="Proteomes" id="UP000249082"/>
    </source>
</evidence>
<dbReference type="InterPro" id="IPR006260">
    <property type="entry name" value="TonB/TolA_C"/>
</dbReference>
<gene>
    <name evidence="8" type="ORF">DI555_09180</name>
</gene>
<keyword evidence="4 6" id="KW-0472">Membrane</keyword>
<feature type="region of interest" description="Disordered" evidence="5">
    <location>
        <begin position="51"/>
        <end position="148"/>
    </location>
</feature>
<evidence type="ECO:0000256" key="6">
    <source>
        <dbReference type="SAM" id="Phobius"/>
    </source>
</evidence>
<evidence type="ECO:0000256" key="4">
    <source>
        <dbReference type="ARBA" id="ARBA00023136"/>
    </source>
</evidence>
<dbReference type="InterPro" id="IPR037682">
    <property type="entry name" value="TonB_C"/>
</dbReference>
<feature type="compositionally biased region" description="Low complexity" evidence="5">
    <location>
        <begin position="109"/>
        <end position="119"/>
    </location>
</feature>
<feature type="compositionally biased region" description="Low complexity" evidence="5">
    <location>
        <begin position="65"/>
        <end position="85"/>
    </location>
</feature>
<comment type="caution">
    <text evidence="8">The sequence shown here is derived from an EMBL/GenBank/DDBJ whole genome shotgun (WGS) entry which is preliminary data.</text>
</comment>
<dbReference type="SUPFAM" id="SSF74653">
    <property type="entry name" value="TolA/TonB C-terminal domain"/>
    <property type="match status" value="1"/>
</dbReference>
<evidence type="ECO:0000259" key="7">
    <source>
        <dbReference type="Pfam" id="PF03544"/>
    </source>
</evidence>
<dbReference type="GO" id="GO:0055085">
    <property type="term" value="P:transmembrane transport"/>
    <property type="evidence" value="ECO:0007669"/>
    <property type="project" value="InterPro"/>
</dbReference>
<accession>A0A2W5NPQ6</accession>
<keyword evidence="2 6" id="KW-0812">Transmembrane</keyword>
<evidence type="ECO:0000313" key="8">
    <source>
        <dbReference type="EMBL" id="PZQ55481.1"/>
    </source>
</evidence>
<organism evidence="8 9">
    <name type="scientific">Novosphingobium pentaromativorans</name>
    <dbReference type="NCBI Taxonomy" id="205844"/>
    <lineage>
        <taxon>Bacteria</taxon>
        <taxon>Pseudomonadati</taxon>
        <taxon>Pseudomonadota</taxon>
        <taxon>Alphaproteobacteria</taxon>
        <taxon>Sphingomonadales</taxon>
        <taxon>Sphingomonadaceae</taxon>
        <taxon>Novosphingobium</taxon>
    </lineage>
</organism>
<feature type="compositionally biased region" description="Pro residues" evidence="5">
    <location>
        <begin position="55"/>
        <end position="64"/>
    </location>
</feature>
<feature type="transmembrane region" description="Helical" evidence="6">
    <location>
        <begin position="12"/>
        <end position="32"/>
    </location>
</feature>
<evidence type="ECO:0000256" key="5">
    <source>
        <dbReference type="SAM" id="MobiDB-lite"/>
    </source>
</evidence>
<name>A0A2W5NPQ6_9SPHN</name>
<proteinExistence type="predicted"/>
<dbReference type="AlphaFoldDB" id="A0A2W5NPQ6"/>
<dbReference type="Gene3D" id="3.30.1150.10">
    <property type="match status" value="1"/>
</dbReference>
<evidence type="ECO:0000256" key="1">
    <source>
        <dbReference type="ARBA" id="ARBA00004167"/>
    </source>
</evidence>
<sequence>MGRADLKPARRTRLGVILLVAALHIAVVVILVRAFTPEFAANIAGSLTQSFDVPLDPPPPPPESTPAARPAEPDPEGAAGAPGKRASPRPVPAPQAPVPLASTQAPPIAGSGADDASGARSEGTGTGQSGAGEGTGSGRGGAGSGGGGGIAAKPVKIAGDINSARDYPRESRDLRLGSQVVIALRIGIEGQVKSCRVVRPSPDAEADRITCRLTTERFRFRPARDAGGNPVEAEYGWRQRWFLKGGA</sequence>